<name>L1LFG3_THEEQ</name>
<dbReference type="InterPro" id="IPR029240">
    <property type="entry name" value="MMS19_N"/>
</dbReference>
<reference evidence="3 4" key="1">
    <citation type="journal article" date="2012" name="BMC Genomics">
        <title>Comparative genomic analysis and phylogenetic position of Theileria equi.</title>
        <authorList>
            <person name="Kappmeyer L.S."/>
            <person name="Thiagarajan M."/>
            <person name="Herndon D.R."/>
            <person name="Ramsay J.D."/>
            <person name="Caler E."/>
            <person name="Djikeng A."/>
            <person name="Gillespie J.J."/>
            <person name="Lau A.O."/>
            <person name="Roalson E.H."/>
            <person name="Silva J.C."/>
            <person name="Silva M.G."/>
            <person name="Suarez C.E."/>
            <person name="Ueti M.W."/>
            <person name="Nene V.M."/>
            <person name="Mealey R.H."/>
            <person name="Knowles D.P."/>
            <person name="Brayton K.A."/>
        </authorList>
    </citation>
    <scope>NUCLEOTIDE SEQUENCE [LARGE SCALE GENOMIC DNA]</scope>
    <source>
        <strain evidence="3 4">WA</strain>
    </source>
</reference>
<evidence type="ECO:0000313" key="3">
    <source>
        <dbReference type="EMBL" id="EKX74096.1"/>
    </source>
</evidence>
<gene>
    <name evidence="3" type="ORF">BEWA_041340</name>
</gene>
<dbReference type="PANTHER" id="PTHR12891">
    <property type="entry name" value="DNA REPAIR/TRANSCRIPTION PROTEIN MET18/MMS19"/>
    <property type="match status" value="1"/>
</dbReference>
<dbReference type="GO" id="GO:0016226">
    <property type="term" value="P:iron-sulfur cluster assembly"/>
    <property type="evidence" value="ECO:0007669"/>
    <property type="project" value="UniProtKB-UniRule"/>
</dbReference>
<dbReference type="KEGG" id="beq:BEWA_041340"/>
<keyword evidence="1" id="KW-0539">Nucleus</keyword>
<evidence type="ECO:0000313" key="4">
    <source>
        <dbReference type="Proteomes" id="UP000031512"/>
    </source>
</evidence>
<dbReference type="eggNOG" id="KOG1967">
    <property type="taxonomic scope" value="Eukaryota"/>
</dbReference>
<evidence type="ECO:0000259" key="2">
    <source>
        <dbReference type="Pfam" id="PF14500"/>
    </source>
</evidence>
<sequence>MLLRTTYSSEDLHEAVDSYLIAENPYEMNRHRNHILLSVINSNAMLFVSIIQEKYDAESDLVEKKKIVELLYEIVSRTEKIFDFFPVLTFLSKCVKITLCLQHSVMAIKSIMERHMNVDEICSQMEQDSTLVENDSVNKFKNLINWLYKSLLDCNMYQYNRECRMDFLWITHYILDFQVKYKILDIDNIVSEICDAVKGEKDPRNLLSLFELVCKVSKNMATSDTEFEKLADLVTIYFPVQFTPPKNDKVGITPLQLKDGLLKSFTSHPKMGFHIMEVLVDSLYSEFSLPEESLAVLSDVLYFLESCIPVYEDCIDKYIDSFMEVVKIELLPVIAPSTNEEESPPNEPIPEITIKDTLDDTPIGILEMKRIGEVYYHKWDFVDKKLNIYGKLTRMFFQNFSIIDESSKNLFIKFLGTLKNSLVMNIQDANVSENAGYILDILCEFSNFHMSIIDFVIAPSIYEMAVSEELKSNTILHLLLGNLVSKILMNRNLSINNEHIDKMIDVLKTFLRSEDDLIAAFGLKLLILIASCSKSALLHDLALYLLEKTNFLMYNTYFGTADTLSAKKWDDELRLVLGIQLLIVIYRNNVKKCHQVDQLLIKMTESIFDNGFGEKNYYYVLAEITHHQIPFRRLFLYIDYKVFERFIYISRSYSYSLEEGLNVSREIAEFIGIAFSKLHNPTLVKCLVRLCTKCLEHSVLNTHLDVENTIVIGSCLNVFLERIQVLPILKNPFGDSEALIEYMVQSPKDPEHLSELYKDIFKTNKELSKYGKDSPILFTDVHTGITLYNNGRFDIVSSVTTLNFLLLRVLKAYKELWNFAMQVSQSSKKFLTRYIPTLITNLTRVVSKNMLEKRMDFVQIFPYLQRSVDIYPIILKYNVDNDTYVTRFVDPAMSHCKVCNCIQKLVIIGLLLMREIFDEKFSYHDIFDAKPIDAKLYTHLKQRCRKEPLYPFHNLAVSLLKIDAILMCIYKLASQCTDIFEHIKFKDPSYFSLHIYFVSNKITNVQLSRHIVENGCINYISRYVTSLCPYDYGKIFESLSIASVSDPERDETSGMEYSDLFMSLVPLPLDSVDTLITNHLLHLRFNFNVFGSNYDLKYLILDALFSSLGTETAKNLDVYGMDHMETVNSIILILLSLDISDVINFYSKHLRYIVELFVNLEISSVVQCSNTNYLSWLCKRFIIHIFIMVLKALAHINGQKKSYRAHVYGYKISQSSSIVRDEKIEWLYGMFQENMEIVLDKTANVAKNCKVPFCRLLSILIISSLMDNQRLELTPERKSQVIKGLNVCLGDSNKRVRKVALLCKRKWSSVES</sequence>
<dbReference type="InterPro" id="IPR039920">
    <property type="entry name" value="MMS19"/>
</dbReference>
<dbReference type="VEuPathDB" id="PiroplasmaDB:BEWA_041340"/>
<protein>
    <recommendedName>
        <fullName evidence="1">MMS19 nucleotide excision repair protein</fullName>
    </recommendedName>
</protein>
<comment type="subcellular location">
    <subcellularLocation>
        <location evidence="1">Nucleus</location>
    </subcellularLocation>
</comment>
<dbReference type="PANTHER" id="PTHR12891:SF0">
    <property type="entry name" value="MMS19 NUCLEOTIDE EXCISION REPAIR PROTEIN HOMOLOG"/>
    <property type="match status" value="1"/>
</dbReference>
<evidence type="ECO:0000256" key="1">
    <source>
        <dbReference type="RuleBase" id="RU367072"/>
    </source>
</evidence>
<dbReference type="RefSeq" id="XP_004833548.1">
    <property type="nucleotide sequence ID" value="XM_004833491.1"/>
</dbReference>
<dbReference type="OrthoDB" id="362013at2759"/>
<organism evidence="3 4">
    <name type="scientific">Theileria equi strain WA</name>
    <dbReference type="NCBI Taxonomy" id="1537102"/>
    <lineage>
        <taxon>Eukaryota</taxon>
        <taxon>Sar</taxon>
        <taxon>Alveolata</taxon>
        <taxon>Apicomplexa</taxon>
        <taxon>Aconoidasida</taxon>
        <taxon>Piroplasmida</taxon>
        <taxon>Theileriidae</taxon>
        <taxon>Theileria</taxon>
    </lineage>
</organism>
<dbReference type="Proteomes" id="UP000031512">
    <property type="component" value="Unassembled WGS sequence"/>
</dbReference>
<keyword evidence="1" id="KW-0234">DNA repair</keyword>
<dbReference type="STRING" id="1537102.L1LFG3"/>
<keyword evidence="4" id="KW-1185">Reference proteome</keyword>
<proteinExistence type="inferred from homology"/>
<feature type="domain" description="MMS19 N-terminal" evidence="2">
    <location>
        <begin position="61"/>
        <end position="331"/>
    </location>
</feature>
<accession>L1LFG3</accession>
<dbReference type="GeneID" id="15807544"/>
<keyword evidence="1" id="KW-0227">DNA damage</keyword>
<dbReference type="EMBL" id="ACOU01000002">
    <property type="protein sequence ID" value="EKX74096.1"/>
    <property type="molecule type" value="Genomic_DNA"/>
</dbReference>
<dbReference type="Pfam" id="PF14500">
    <property type="entry name" value="MMS19_N"/>
    <property type="match status" value="1"/>
</dbReference>
<comment type="function">
    <text evidence="1">Key component of the cytosolic iron-sulfur protein assembly (CIA) complex, a multiprotein complex that mediates the incorporation of iron-sulfur cluster into apoproteins specifically involved in DNA metabolism and genomic integrity. In the CIA complex, MMS19 acts as an adapter between early-acting CIA components and a subset of cellular target iron-sulfur proteins.</text>
</comment>
<comment type="caution">
    <text evidence="3">The sequence shown here is derived from an EMBL/GenBank/DDBJ whole genome shotgun (WGS) entry which is preliminary data.</text>
</comment>
<dbReference type="GO" id="GO:0006281">
    <property type="term" value="P:DNA repair"/>
    <property type="evidence" value="ECO:0007669"/>
    <property type="project" value="UniProtKB-UniRule"/>
</dbReference>
<comment type="similarity">
    <text evidence="1">Belongs to the MET18/MMS19 family.</text>
</comment>
<dbReference type="GO" id="GO:0097361">
    <property type="term" value="C:cytosolic [4Fe-4S] assembly targeting complex"/>
    <property type="evidence" value="ECO:0007669"/>
    <property type="project" value="UniProtKB-UniRule"/>
</dbReference>
<dbReference type="GO" id="GO:0051604">
    <property type="term" value="P:protein maturation"/>
    <property type="evidence" value="ECO:0007669"/>
    <property type="project" value="UniProtKB-UniRule"/>
</dbReference>
<dbReference type="GO" id="GO:0005634">
    <property type="term" value="C:nucleus"/>
    <property type="evidence" value="ECO:0007669"/>
    <property type="project" value="UniProtKB-SubCell"/>
</dbReference>